<name>A0A444UIW8_ACIRT</name>
<evidence type="ECO:0000256" key="1">
    <source>
        <dbReference type="SAM" id="Coils"/>
    </source>
</evidence>
<proteinExistence type="predicted"/>
<comment type="caution">
    <text evidence="2">The sequence shown here is derived from an EMBL/GenBank/DDBJ whole genome shotgun (WGS) entry which is preliminary data.</text>
</comment>
<evidence type="ECO:0000313" key="3">
    <source>
        <dbReference type="Proteomes" id="UP000289886"/>
    </source>
</evidence>
<organism evidence="2 3">
    <name type="scientific">Acipenser ruthenus</name>
    <name type="common">Sterlet sturgeon</name>
    <dbReference type="NCBI Taxonomy" id="7906"/>
    <lineage>
        <taxon>Eukaryota</taxon>
        <taxon>Metazoa</taxon>
        <taxon>Chordata</taxon>
        <taxon>Craniata</taxon>
        <taxon>Vertebrata</taxon>
        <taxon>Euteleostomi</taxon>
        <taxon>Actinopterygii</taxon>
        <taxon>Chondrostei</taxon>
        <taxon>Acipenseriformes</taxon>
        <taxon>Acipenseridae</taxon>
        <taxon>Acipenser</taxon>
    </lineage>
</organism>
<dbReference type="Gene3D" id="2.30.42.10">
    <property type="match status" value="1"/>
</dbReference>
<evidence type="ECO:0008006" key="4">
    <source>
        <dbReference type="Google" id="ProtNLM"/>
    </source>
</evidence>
<keyword evidence="3" id="KW-1185">Reference proteome</keyword>
<dbReference type="PANTHER" id="PTHR12573:SF4">
    <property type="entry name" value="AT09986P-RELATED"/>
    <property type="match status" value="1"/>
</dbReference>
<reference evidence="2 3" key="1">
    <citation type="submission" date="2019-01" db="EMBL/GenBank/DDBJ databases">
        <title>Draft Genome and Complete Hox-Cluster Characterization of the Sterlet Sturgeon (Acipenser ruthenus).</title>
        <authorList>
            <person name="Wei Q."/>
        </authorList>
    </citation>
    <scope>NUCLEOTIDE SEQUENCE [LARGE SCALE GENOMIC DNA]</scope>
    <source>
        <strain evidence="2">WHYD16114868_AA</strain>
        <tissue evidence="2">Blood</tissue>
    </source>
</reference>
<sequence length="348" mass="39973">MVAKTVEGHDQELSWETLMSGHWSVACQEMTTAGAEEWRQQQGEDPDLRHILQWLVDRHLLIKDDFEEVDKHTGELIIAETGHLELHLDKKAIPTPEAQHDLRRKDKINELNRHIDSLKDVIHQVQDLQQSLILFNLEHMDSDFSTELTCLTDIEHDLNQNESKLQEKERLVQSWQHRCSKQESPAEEHLLDKMKLDCQIFMEEISLLYLKRQKAYLRSMHQMYKAKESYTKQSLALTQLITPQSPGLLLVALETSGPGGYGFTVQWKEGHGLLVVEAVNSQLCINDRLLEVNGVSVVDCGEEELKPLLSCQSSRIVVLRKYNPFISLPSYLDSGTQHPAFLNLKRPA</sequence>
<dbReference type="EMBL" id="SCEB01214477">
    <property type="protein sequence ID" value="RXM35142.1"/>
    <property type="molecule type" value="Genomic_DNA"/>
</dbReference>
<dbReference type="SUPFAM" id="SSF50156">
    <property type="entry name" value="PDZ domain-like"/>
    <property type="match status" value="1"/>
</dbReference>
<dbReference type="InterPro" id="IPR036034">
    <property type="entry name" value="PDZ_sf"/>
</dbReference>
<keyword evidence="1" id="KW-0175">Coiled coil</keyword>
<protein>
    <recommendedName>
        <fullName evidence="4">PDZ domain-containing protein</fullName>
    </recommendedName>
</protein>
<accession>A0A444UIW8</accession>
<gene>
    <name evidence="2" type="ORF">EOD39_4315</name>
</gene>
<evidence type="ECO:0000313" key="2">
    <source>
        <dbReference type="EMBL" id="RXM35142.1"/>
    </source>
</evidence>
<dbReference type="PANTHER" id="PTHR12573">
    <property type="entry name" value="AT09986P-RELATED"/>
    <property type="match status" value="1"/>
</dbReference>
<dbReference type="PROSITE" id="PS51257">
    <property type="entry name" value="PROKAR_LIPOPROTEIN"/>
    <property type="match status" value="1"/>
</dbReference>
<dbReference type="Proteomes" id="UP000289886">
    <property type="component" value="Unassembled WGS sequence"/>
</dbReference>
<dbReference type="AlphaFoldDB" id="A0A444UIW8"/>
<feature type="coiled-coil region" evidence="1">
    <location>
        <begin position="108"/>
        <end position="178"/>
    </location>
</feature>